<evidence type="ECO:0000256" key="8">
    <source>
        <dbReference type="ARBA" id="ARBA00022801"/>
    </source>
</evidence>
<evidence type="ECO:0000256" key="1">
    <source>
        <dbReference type="ARBA" id="ARBA00004141"/>
    </source>
</evidence>
<comment type="similarity">
    <text evidence="3">Belongs to the peptidase M50B family.</text>
</comment>
<dbReference type="EMBL" id="CAXAMM010021669">
    <property type="protein sequence ID" value="CAK9050405.1"/>
    <property type="molecule type" value="Genomic_DNA"/>
</dbReference>
<keyword evidence="4" id="KW-0150">Chloroplast</keyword>
<gene>
    <name evidence="12" type="ORF">SCF082_LOCUS27808</name>
</gene>
<keyword evidence="7" id="KW-0812">Transmembrane</keyword>
<evidence type="ECO:0000313" key="12">
    <source>
        <dbReference type="EMBL" id="CAK9050405.1"/>
    </source>
</evidence>
<evidence type="ECO:0000256" key="9">
    <source>
        <dbReference type="ARBA" id="ARBA00022946"/>
    </source>
</evidence>
<evidence type="ECO:0000313" key="13">
    <source>
        <dbReference type="Proteomes" id="UP001642464"/>
    </source>
</evidence>
<keyword evidence="5" id="KW-0934">Plastid</keyword>
<comment type="subcellular location">
    <subcellularLocation>
        <location evidence="1">Membrane</location>
        <topology evidence="1">Multi-pass membrane protein</topology>
    </subcellularLocation>
    <subcellularLocation>
        <location evidence="2">Plastid</location>
        <location evidence="2">Chloroplast</location>
    </subcellularLocation>
</comment>
<proteinExistence type="inferred from homology"/>
<dbReference type="PANTHER" id="PTHR31412">
    <property type="entry name" value="ZINC METALLOPROTEASE EGY1"/>
    <property type="match status" value="1"/>
</dbReference>
<dbReference type="PANTHER" id="PTHR31412:SF0">
    <property type="entry name" value="ZINC METALLOPROTEASE EGY1, CHLOROPLASTIC-RELATED"/>
    <property type="match status" value="1"/>
</dbReference>
<dbReference type="InterPro" id="IPR044838">
    <property type="entry name" value="EGY1-like"/>
</dbReference>
<keyword evidence="8" id="KW-0378">Hydrolase</keyword>
<name>A0ABP0MJU5_9DINO</name>
<accession>A0ABP0MJU5</accession>
<evidence type="ECO:0000256" key="10">
    <source>
        <dbReference type="ARBA" id="ARBA00022989"/>
    </source>
</evidence>
<evidence type="ECO:0000256" key="3">
    <source>
        <dbReference type="ARBA" id="ARBA00007931"/>
    </source>
</evidence>
<sequence length="501" mass="53941">MEPHGQVEEFAQQADTEDKAAVGEDIPKVFSLFNLPPSSEELGDEVVDNAITVILDSDFPALAAFLGVPVSEDRMPSIDEVRSTLGLGTEEMKGLFEEEFARSWGGRVCQFSGRRLTSAEQLLEPLKQRCAKIQGAPLEVFLEPSDVDEPDHEEHVRIFVFLRGDLPAVNAEDIEDLQWISQSLGIITSTMCISQILTQTNATDDVLSPLSIWPWDSDTWQLFVDGIENVLPIWPLAPALVLVLSTGLLVRQGVAQREGMEIIQLPLPSSSIGHLSSIFFTTSQARRNRAVDFDIAAASPAAMLAMSGTLLMMGVVEVRNEVVAPLQLPAVQLPAILATALGYSIPVQSDDQLVTLSTNLDALRAMPLVPVDALLLSGSMGLTAAAASLLPIAGFDGHQIARAAFGASNANTLEFLSLAGLCLEVGRDDLRGIFASEVILIFMIQLLLGRRADEVMPPQDNVTAVGVERQLAATLLLATSATILLPAEAWEYLSVRIGATL</sequence>
<keyword evidence="9" id="KW-0809">Transit peptide</keyword>
<keyword evidence="13" id="KW-1185">Reference proteome</keyword>
<evidence type="ECO:0000256" key="4">
    <source>
        <dbReference type="ARBA" id="ARBA00022528"/>
    </source>
</evidence>
<keyword evidence="6" id="KW-0645">Protease</keyword>
<keyword evidence="10" id="KW-1133">Transmembrane helix</keyword>
<keyword evidence="11" id="KW-0472">Membrane</keyword>
<evidence type="ECO:0000256" key="2">
    <source>
        <dbReference type="ARBA" id="ARBA00004229"/>
    </source>
</evidence>
<comment type="caution">
    <text evidence="12">The sequence shown here is derived from an EMBL/GenBank/DDBJ whole genome shotgun (WGS) entry which is preliminary data.</text>
</comment>
<evidence type="ECO:0000256" key="7">
    <source>
        <dbReference type="ARBA" id="ARBA00022692"/>
    </source>
</evidence>
<evidence type="ECO:0000256" key="6">
    <source>
        <dbReference type="ARBA" id="ARBA00022670"/>
    </source>
</evidence>
<evidence type="ECO:0000256" key="11">
    <source>
        <dbReference type="ARBA" id="ARBA00023136"/>
    </source>
</evidence>
<organism evidence="12 13">
    <name type="scientific">Durusdinium trenchii</name>
    <dbReference type="NCBI Taxonomy" id="1381693"/>
    <lineage>
        <taxon>Eukaryota</taxon>
        <taxon>Sar</taxon>
        <taxon>Alveolata</taxon>
        <taxon>Dinophyceae</taxon>
        <taxon>Suessiales</taxon>
        <taxon>Symbiodiniaceae</taxon>
        <taxon>Durusdinium</taxon>
    </lineage>
</organism>
<protein>
    <submittedName>
        <fullName evidence="12">Urease accessory protein G</fullName>
    </submittedName>
</protein>
<dbReference type="Proteomes" id="UP001642464">
    <property type="component" value="Unassembled WGS sequence"/>
</dbReference>
<evidence type="ECO:0000256" key="5">
    <source>
        <dbReference type="ARBA" id="ARBA00022640"/>
    </source>
</evidence>
<reference evidence="12 13" key="1">
    <citation type="submission" date="2024-02" db="EMBL/GenBank/DDBJ databases">
        <authorList>
            <person name="Chen Y."/>
            <person name="Shah S."/>
            <person name="Dougan E. K."/>
            <person name="Thang M."/>
            <person name="Chan C."/>
        </authorList>
    </citation>
    <scope>NUCLEOTIDE SEQUENCE [LARGE SCALE GENOMIC DNA]</scope>
</reference>